<feature type="chain" id="PRO_5010272450" description="Transmembrane protein" evidence="2">
    <location>
        <begin position="35"/>
        <end position="145"/>
    </location>
</feature>
<dbReference type="RefSeq" id="WP_075628202.1">
    <property type="nucleotide sequence ID" value="NZ_FOAM01000010.1"/>
</dbReference>
<proteinExistence type="predicted"/>
<evidence type="ECO:0000256" key="2">
    <source>
        <dbReference type="SAM" id="SignalP"/>
    </source>
</evidence>
<keyword evidence="1" id="KW-1133">Transmembrane helix</keyword>
<evidence type="ECO:0008006" key="5">
    <source>
        <dbReference type="Google" id="ProtNLM"/>
    </source>
</evidence>
<evidence type="ECO:0000256" key="1">
    <source>
        <dbReference type="SAM" id="Phobius"/>
    </source>
</evidence>
<dbReference type="AlphaFoldDB" id="A0A1Q9AV91"/>
<sequence>MPPFCPAARAPRRARPVLLAASLAMLAFSPLPSAASEIAQPIPRVAGGEKLFPIGAPEALADALSDDGQSAAAALVGVSSAGDRFAADRMITGSIAPASTRAWAAGHVPADRHILLGTMLLAVAMMASTAFGLWRWQLRGWSREA</sequence>
<gene>
    <name evidence="3" type="ORF">BJF93_11615</name>
</gene>
<dbReference type="Proteomes" id="UP000186364">
    <property type="component" value="Unassembled WGS sequence"/>
</dbReference>
<comment type="caution">
    <text evidence="3">The sequence shown here is derived from an EMBL/GenBank/DDBJ whole genome shotgun (WGS) entry which is preliminary data.</text>
</comment>
<keyword evidence="1" id="KW-0812">Transmembrane</keyword>
<name>A0A1Q9AV91_9HYPH</name>
<evidence type="ECO:0000313" key="4">
    <source>
        <dbReference type="Proteomes" id="UP000186364"/>
    </source>
</evidence>
<keyword evidence="2" id="KW-0732">Signal</keyword>
<keyword evidence="4" id="KW-1185">Reference proteome</keyword>
<evidence type="ECO:0000313" key="3">
    <source>
        <dbReference type="EMBL" id="OLP59370.1"/>
    </source>
</evidence>
<feature type="signal peptide" evidence="2">
    <location>
        <begin position="1"/>
        <end position="34"/>
    </location>
</feature>
<accession>A0A1Q9AV91</accession>
<dbReference type="OrthoDB" id="9784383at2"/>
<keyword evidence="1" id="KW-0472">Membrane</keyword>
<organism evidence="3 4">
    <name type="scientific">Xaviernesmea oryzae</name>
    <dbReference type="NCBI Taxonomy" id="464029"/>
    <lineage>
        <taxon>Bacteria</taxon>
        <taxon>Pseudomonadati</taxon>
        <taxon>Pseudomonadota</taxon>
        <taxon>Alphaproteobacteria</taxon>
        <taxon>Hyphomicrobiales</taxon>
        <taxon>Rhizobiaceae</taxon>
        <taxon>Rhizobium/Agrobacterium group</taxon>
        <taxon>Xaviernesmea</taxon>
    </lineage>
</organism>
<feature type="transmembrane region" description="Helical" evidence="1">
    <location>
        <begin position="114"/>
        <end position="134"/>
    </location>
</feature>
<reference evidence="3 4" key="1">
    <citation type="submission" date="2016-09" db="EMBL/GenBank/DDBJ databases">
        <title>Rhizobium sp. nov., a novel species isolated from the rice rhizosphere.</title>
        <authorList>
            <person name="Zhao J."/>
            <person name="Zhang X."/>
        </authorList>
    </citation>
    <scope>NUCLEOTIDE SEQUENCE [LARGE SCALE GENOMIC DNA]</scope>
    <source>
        <strain evidence="3 4">1.7048</strain>
    </source>
</reference>
<protein>
    <recommendedName>
        <fullName evidence="5">Transmembrane protein</fullName>
    </recommendedName>
</protein>
<dbReference type="EMBL" id="MKIP01000052">
    <property type="protein sequence ID" value="OLP59370.1"/>
    <property type="molecule type" value="Genomic_DNA"/>
</dbReference>